<dbReference type="InterPro" id="IPR050214">
    <property type="entry name" value="Cys_Synth/Cystath_Beta-Synth"/>
</dbReference>
<keyword evidence="3" id="KW-0028">Amino-acid biosynthesis</keyword>
<dbReference type="InterPro" id="IPR001926">
    <property type="entry name" value="TrpB-like_PALP"/>
</dbReference>
<evidence type="ECO:0000313" key="9">
    <source>
        <dbReference type="Proteomes" id="UP000241890"/>
    </source>
</evidence>
<evidence type="ECO:0000256" key="1">
    <source>
        <dbReference type="ARBA" id="ARBA00001933"/>
    </source>
</evidence>
<dbReference type="Gene3D" id="3.40.50.1100">
    <property type="match status" value="2"/>
</dbReference>
<evidence type="ECO:0000259" key="7">
    <source>
        <dbReference type="Pfam" id="PF00291"/>
    </source>
</evidence>
<dbReference type="OrthoDB" id="10259545at2759"/>
<evidence type="ECO:0000256" key="5">
    <source>
        <dbReference type="ARBA" id="ARBA00022898"/>
    </source>
</evidence>
<proteinExistence type="inferred from homology"/>
<dbReference type="AlphaFoldDB" id="A0A2R5GHA2"/>
<name>A0A2R5GHA2_9STRA</name>
<comment type="caution">
    <text evidence="8">The sequence shown here is derived from an EMBL/GenBank/DDBJ whole genome shotgun (WGS) entry which is preliminary data.</text>
</comment>
<reference evidence="8 9" key="1">
    <citation type="submission" date="2017-12" db="EMBL/GenBank/DDBJ databases">
        <title>Sequencing, de novo assembly and annotation of complete genome of a new Thraustochytrid species, strain FCC1311.</title>
        <authorList>
            <person name="Sedici K."/>
            <person name="Godart F."/>
            <person name="Aiese Cigliano R."/>
            <person name="Sanseverino W."/>
            <person name="Barakat M."/>
            <person name="Ortet P."/>
            <person name="Marechal E."/>
            <person name="Cagnac O."/>
            <person name="Amato A."/>
        </authorList>
    </citation>
    <scope>NUCLEOTIDE SEQUENCE [LARGE SCALE GENOMIC DNA]</scope>
</reference>
<evidence type="ECO:0000256" key="2">
    <source>
        <dbReference type="ARBA" id="ARBA00007103"/>
    </source>
</evidence>
<dbReference type="GO" id="GO:0016740">
    <property type="term" value="F:transferase activity"/>
    <property type="evidence" value="ECO:0007669"/>
    <property type="project" value="UniProtKB-KW"/>
</dbReference>
<dbReference type="NCBIfam" id="NF007989">
    <property type="entry name" value="PRK10717.1"/>
    <property type="match status" value="1"/>
</dbReference>
<dbReference type="SUPFAM" id="SSF53686">
    <property type="entry name" value="Tryptophan synthase beta subunit-like PLP-dependent enzymes"/>
    <property type="match status" value="1"/>
</dbReference>
<keyword evidence="6" id="KW-0198">Cysteine biosynthesis</keyword>
<evidence type="ECO:0000256" key="3">
    <source>
        <dbReference type="ARBA" id="ARBA00022605"/>
    </source>
</evidence>
<evidence type="ECO:0000256" key="6">
    <source>
        <dbReference type="ARBA" id="ARBA00023192"/>
    </source>
</evidence>
<feature type="domain" description="Tryptophan synthase beta chain-like PALP" evidence="7">
    <location>
        <begin position="10"/>
        <end position="314"/>
    </location>
</feature>
<comment type="cofactor">
    <cofactor evidence="1">
        <name>pyridoxal 5'-phosphate</name>
        <dbReference type="ChEBI" id="CHEBI:597326"/>
    </cofactor>
</comment>
<dbReference type="Pfam" id="PF00291">
    <property type="entry name" value="PALP"/>
    <property type="match status" value="1"/>
</dbReference>
<keyword evidence="4" id="KW-0808">Transferase</keyword>
<comment type="similarity">
    <text evidence="2">Belongs to the cysteine synthase/cystathionine beta-synthase family.</text>
</comment>
<evidence type="ECO:0000256" key="4">
    <source>
        <dbReference type="ARBA" id="ARBA00022679"/>
    </source>
</evidence>
<dbReference type="Proteomes" id="UP000241890">
    <property type="component" value="Unassembled WGS sequence"/>
</dbReference>
<accession>A0A2R5GHA2</accession>
<dbReference type="InterPro" id="IPR036052">
    <property type="entry name" value="TrpB-like_PALP_sf"/>
</dbReference>
<organism evidence="8 9">
    <name type="scientific">Hondaea fermentalgiana</name>
    <dbReference type="NCBI Taxonomy" id="2315210"/>
    <lineage>
        <taxon>Eukaryota</taxon>
        <taxon>Sar</taxon>
        <taxon>Stramenopiles</taxon>
        <taxon>Bigyra</taxon>
        <taxon>Labyrinthulomycetes</taxon>
        <taxon>Thraustochytrida</taxon>
        <taxon>Thraustochytriidae</taxon>
        <taxon>Hondaea</taxon>
    </lineage>
</organism>
<dbReference type="InParanoid" id="A0A2R5GHA2"/>
<dbReference type="PANTHER" id="PTHR10314">
    <property type="entry name" value="CYSTATHIONINE BETA-SYNTHASE"/>
    <property type="match status" value="1"/>
</dbReference>
<gene>
    <name evidence="8" type="ORF">FCC1311_059402</name>
</gene>
<dbReference type="EMBL" id="BEYU01000064">
    <property type="protein sequence ID" value="GBG29719.1"/>
    <property type="molecule type" value="Genomic_DNA"/>
</dbReference>
<sequence>MPGRVGFDGLIGETPLVRVASLSEETGCEVLAKCEFLNPGGSSKDRVALSIVEEAEREGRLGPGGTVVEGTSGSTGISLAQVCRARGYRCVIIMPDDQAIEKRELLSRLGAEVELVRPASIVNQGHYVNVARERAAEIPGAIFANQFENMANFKMHYETTGPEIWRDAGERLDAFVMSAGTGGTIAGVSMYLKAQNPDVRVVLADCQGSSLFHRVNDGVLYTREQAERRLRRHRDDTLCEGIGIDRLTANFETGLPAIDEALRVSDQEVVDMSRHLLAHDGLFVGSSSALNLCAARETARRLGPGHTVVTVICGSGSRELTKLYNDAYLASRGLVSPSSINSPLVQ</sequence>
<dbReference type="GO" id="GO:0019344">
    <property type="term" value="P:cysteine biosynthetic process"/>
    <property type="evidence" value="ECO:0007669"/>
    <property type="project" value="UniProtKB-KW"/>
</dbReference>
<protein>
    <submittedName>
        <fullName evidence="8">Cysteine synthase</fullName>
    </submittedName>
</protein>
<dbReference type="FunFam" id="3.40.50.1100:FF:000016">
    <property type="entry name" value="Cysteine synthase A"/>
    <property type="match status" value="1"/>
</dbReference>
<keyword evidence="9" id="KW-1185">Reference proteome</keyword>
<keyword evidence="5" id="KW-0663">Pyridoxal phosphate</keyword>
<evidence type="ECO:0000313" key="8">
    <source>
        <dbReference type="EMBL" id="GBG29719.1"/>
    </source>
</evidence>
<dbReference type="CDD" id="cd01561">
    <property type="entry name" value="CBS_like"/>
    <property type="match status" value="1"/>
</dbReference>